<dbReference type="GO" id="GO:0006749">
    <property type="term" value="P:glutathione metabolic process"/>
    <property type="evidence" value="ECO:0007669"/>
    <property type="project" value="TreeGrafter"/>
</dbReference>
<dbReference type="Gene3D" id="3.40.30.10">
    <property type="entry name" value="Glutaredoxin"/>
    <property type="match status" value="1"/>
</dbReference>
<dbReference type="Pfam" id="PF14497">
    <property type="entry name" value="GST_C_3"/>
    <property type="match status" value="1"/>
</dbReference>
<feature type="domain" description="GST C-terminal" evidence="2">
    <location>
        <begin position="106"/>
        <end position="256"/>
    </location>
</feature>
<organism evidence="3 4">
    <name type="scientific">Meristemomyces frigidus</name>
    <dbReference type="NCBI Taxonomy" id="1508187"/>
    <lineage>
        <taxon>Eukaryota</taxon>
        <taxon>Fungi</taxon>
        <taxon>Dikarya</taxon>
        <taxon>Ascomycota</taxon>
        <taxon>Pezizomycotina</taxon>
        <taxon>Dothideomycetes</taxon>
        <taxon>Dothideomycetidae</taxon>
        <taxon>Mycosphaerellales</taxon>
        <taxon>Teratosphaeriaceae</taxon>
        <taxon>Meristemomyces</taxon>
    </lineage>
</organism>
<dbReference type="CDD" id="cd03192">
    <property type="entry name" value="GST_C_Sigma_like"/>
    <property type="match status" value="1"/>
</dbReference>
<dbReference type="AlphaFoldDB" id="A0AAN7TC58"/>
<dbReference type="Gene3D" id="1.20.1050.10">
    <property type="match status" value="1"/>
</dbReference>
<dbReference type="PROSITE" id="PS50404">
    <property type="entry name" value="GST_NTER"/>
    <property type="match status" value="1"/>
</dbReference>
<dbReference type="SUPFAM" id="SSF47616">
    <property type="entry name" value="GST C-terminal domain-like"/>
    <property type="match status" value="1"/>
</dbReference>
<accession>A0AAN7TC58</accession>
<feature type="domain" description="GST N-terminal" evidence="1">
    <location>
        <begin position="7"/>
        <end position="104"/>
    </location>
</feature>
<dbReference type="GO" id="GO:0004364">
    <property type="term" value="F:glutathione transferase activity"/>
    <property type="evidence" value="ECO:0007669"/>
    <property type="project" value="TreeGrafter"/>
</dbReference>
<dbReference type="InterPro" id="IPR004046">
    <property type="entry name" value="GST_C"/>
</dbReference>
<name>A0AAN7TC58_9PEZI</name>
<dbReference type="InterPro" id="IPR010987">
    <property type="entry name" value="Glutathione-S-Trfase_C-like"/>
</dbReference>
<protein>
    <recommendedName>
        <fullName evidence="5">Glutathione S-transferase</fullName>
    </recommendedName>
</protein>
<evidence type="ECO:0000313" key="3">
    <source>
        <dbReference type="EMBL" id="KAK5109187.1"/>
    </source>
</evidence>
<evidence type="ECO:0008006" key="5">
    <source>
        <dbReference type="Google" id="ProtNLM"/>
    </source>
</evidence>
<dbReference type="InterPro" id="IPR036282">
    <property type="entry name" value="Glutathione-S-Trfase_C_sf"/>
</dbReference>
<sequence>MAPSHAQYELLYHPGIPGRGEFIRLAFEAKGVAYTDVANEQKDGYSTVQAVCMNKGTESVDGNPPVFSSPALRIPGAGLDGQALVIAQTPNILWYLGEKLGLVPDDEGGKYHVQQVALTALDLTNETHDTHHPLAVMQYYEDQKEAALAKAKDVRENRIPKYLSYFSRVLEHNAPHGKRKFLVGSYLTYADTTVWQVLNGLLFAFPKEMEARRKEFPALFEELYPAVQEVEGIRQYLASERRLAYSSGVFRYYPELDRQ</sequence>
<dbReference type="PANTHER" id="PTHR11571">
    <property type="entry name" value="GLUTATHIONE S-TRANSFERASE"/>
    <property type="match status" value="1"/>
</dbReference>
<dbReference type="SUPFAM" id="SSF52833">
    <property type="entry name" value="Thioredoxin-like"/>
    <property type="match status" value="1"/>
</dbReference>
<dbReference type="InterPro" id="IPR050213">
    <property type="entry name" value="GST_superfamily"/>
</dbReference>
<dbReference type="FunFam" id="1.20.1050.10:FF:000051">
    <property type="entry name" value="Glutathione S-transferase"/>
    <property type="match status" value="1"/>
</dbReference>
<evidence type="ECO:0000259" key="1">
    <source>
        <dbReference type="PROSITE" id="PS50404"/>
    </source>
</evidence>
<evidence type="ECO:0000313" key="4">
    <source>
        <dbReference type="Proteomes" id="UP001310890"/>
    </source>
</evidence>
<dbReference type="PANTHER" id="PTHR11571:SF263">
    <property type="entry name" value="GLUTATHIONE S-TRANSFERASE"/>
    <property type="match status" value="1"/>
</dbReference>
<dbReference type="InterPro" id="IPR004045">
    <property type="entry name" value="Glutathione_S-Trfase_N"/>
</dbReference>
<reference evidence="3" key="1">
    <citation type="submission" date="2023-08" db="EMBL/GenBank/DDBJ databases">
        <title>Black Yeasts Isolated from many extreme environments.</title>
        <authorList>
            <person name="Coleine C."/>
            <person name="Stajich J.E."/>
            <person name="Selbmann L."/>
        </authorList>
    </citation>
    <scope>NUCLEOTIDE SEQUENCE</scope>
    <source>
        <strain evidence="3">CCFEE 5401</strain>
    </source>
</reference>
<dbReference type="PROSITE" id="PS50405">
    <property type="entry name" value="GST_CTER"/>
    <property type="match status" value="1"/>
</dbReference>
<gene>
    <name evidence="3" type="ORF">LTR62_007272</name>
</gene>
<dbReference type="InterPro" id="IPR036249">
    <property type="entry name" value="Thioredoxin-like_sf"/>
</dbReference>
<dbReference type="EMBL" id="JAVRRL010000069">
    <property type="protein sequence ID" value="KAK5109187.1"/>
    <property type="molecule type" value="Genomic_DNA"/>
</dbReference>
<proteinExistence type="predicted"/>
<comment type="caution">
    <text evidence="3">The sequence shown here is derived from an EMBL/GenBank/DDBJ whole genome shotgun (WGS) entry which is preliminary data.</text>
</comment>
<evidence type="ECO:0000259" key="2">
    <source>
        <dbReference type="PROSITE" id="PS50405"/>
    </source>
</evidence>
<dbReference type="Proteomes" id="UP001310890">
    <property type="component" value="Unassembled WGS sequence"/>
</dbReference>